<dbReference type="Pfam" id="PF03471">
    <property type="entry name" value="CorC_HlyC"/>
    <property type="match status" value="1"/>
</dbReference>
<dbReference type="Proteomes" id="UP001165678">
    <property type="component" value="Unassembled WGS sequence"/>
</dbReference>
<dbReference type="InterPro" id="IPR046342">
    <property type="entry name" value="CBS_dom_sf"/>
</dbReference>
<dbReference type="SMART" id="SM01091">
    <property type="entry name" value="CorC_HlyC"/>
    <property type="match status" value="1"/>
</dbReference>
<evidence type="ECO:0000313" key="9">
    <source>
        <dbReference type="Proteomes" id="UP001165678"/>
    </source>
</evidence>
<evidence type="ECO:0000256" key="2">
    <source>
        <dbReference type="ARBA" id="ARBA00022737"/>
    </source>
</evidence>
<dbReference type="SUPFAM" id="SSF54631">
    <property type="entry name" value="CBS-domain pair"/>
    <property type="match status" value="1"/>
</dbReference>
<dbReference type="InterPro" id="IPR044751">
    <property type="entry name" value="Ion_transp-like_CBS"/>
</dbReference>
<dbReference type="RefSeq" id="WP_250937870.1">
    <property type="nucleotide sequence ID" value="NZ_JAMLJK010000001.1"/>
</dbReference>
<evidence type="ECO:0000256" key="3">
    <source>
        <dbReference type="ARBA" id="ARBA00023122"/>
    </source>
</evidence>
<dbReference type="InterPro" id="IPR036318">
    <property type="entry name" value="FAD-bd_PCMH-like_sf"/>
</dbReference>
<evidence type="ECO:0000256" key="6">
    <source>
        <dbReference type="PROSITE-ProRule" id="PRU00703"/>
    </source>
</evidence>
<dbReference type="AlphaFoldDB" id="A0AA41ZHA4"/>
<comment type="function">
    <text evidence="4">Plays a role in the transport of magnesium and cobalt ions.</text>
</comment>
<dbReference type="Gene3D" id="3.30.465.10">
    <property type="match status" value="1"/>
</dbReference>
<keyword evidence="3 6" id="KW-0129">CBS domain</keyword>
<dbReference type="SMART" id="SM00116">
    <property type="entry name" value="CBS"/>
    <property type="match status" value="2"/>
</dbReference>
<dbReference type="FunFam" id="3.10.580.10:FF:000002">
    <property type="entry name" value="Magnesium/cobalt efflux protein CorC"/>
    <property type="match status" value="1"/>
</dbReference>
<protein>
    <recommendedName>
        <fullName evidence="5">Magnesium and cobalt efflux protein CorC</fullName>
    </recommendedName>
</protein>
<feature type="domain" description="CBS" evidence="7">
    <location>
        <begin position="139"/>
        <end position="199"/>
    </location>
</feature>
<dbReference type="GO" id="GO:0050660">
    <property type="term" value="F:flavin adenine dinucleotide binding"/>
    <property type="evidence" value="ECO:0007669"/>
    <property type="project" value="InterPro"/>
</dbReference>
<sequence length="302" mass="34001">MSDDRSSSQGSRSWLDKLLGAFSSDSEEPSSVDELKLFLRDVGTRLSLDQDGMAIIEGAFEISDQQAREAMIPRSQIVAIRADQSPEDFLPIIMDSAHSRYPVVDENLDEIIGLLLVKDLLPLIMQSPEERESLDIRTLLRPAMFIPESKRLNNLLKEFRDTRNHMAVVVDEYGGTAGLVTIEDILEQIVGDIEDEHDTDEEDDIRDLGDGSFAVKALTPIEDFNDRFETEFSDEEFDTVGGLVMQRLGHLPRRLESTDLNQWRFTVLNADNRRIRLLKATHIGTQAAGAPNESSTDSRDDH</sequence>
<dbReference type="InterPro" id="IPR016169">
    <property type="entry name" value="FAD-bd_PCMH_sub2"/>
</dbReference>
<evidence type="ECO:0000256" key="1">
    <source>
        <dbReference type="ARBA" id="ARBA00006337"/>
    </source>
</evidence>
<name>A0AA41ZHA4_9GAMM</name>
<comment type="similarity">
    <text evidence="1">Belongs to the UPF0053 family.</text>
</comment>
<dbReference type="SUPFAM" id="SSF56176">
    <property type="entry name" value="FAD-binding/transporter-associated domain-like"/>
    <property type="match status" value="1"/>
</dbReference>
<evidence type="ECO:0000256" key="4">
    <source>
        <dbReference type="ARBA" id="ARBA00037273"/>
    </source>
</evidence>
<dbReference type="PROSITE" id="PS51371">
    <property type="entry name" value="CBS"/>
    <property type="match status" value="2"/>
</dbReference>
<dbReference type="Pfam" id="PF00571">
    <property type="entry name" value="CBS"/>
    <property type="match status" value="2"/>
</dbReference>
<accession>A0AA41ZHA4</accession>
<dbReference type="Gene3D" id="3.10.580.10">
    <property type="entry name" value="CBS-domain"/>
    <property type="match status" value="1"/>
</dbReference>
<organism evidence="8 9">
    <name type="scientific">Larsenimonas rhizosphaerae</name>
    <dbReference type="NCBI Taxonomy" id="2944682"/>
    <lineage>
        <taxon>Bacteria</taxon>
        <taxon>Pseudomonadati</taxon>
        <taxon>Pseudomonadota</taxon>
        <taxon>Gammaproteobacteria</taxon>
        <taxon>Oceanospirillales</taxon>
        <taxon>Halomonadaceae</taxon>
        <taxon>Larsenimonas</taxon>
    </lineage>
</organism>
<comment type="caution">
    <text evidence="8">The sequence shown here is derived from an EMBL/GenBank/DDBJ whole genome shotgun (WGS) entry which is preliminary data.</text>
</comment>
<dbReference type="CDD" id="cd04590">
    <property type="entry name" value="CBS_pair_CorC_HlyC_assoc"/>
    <property type="match status" value="1"/>
</dbReference>
<gene>
    <name evidence="8" type="ORF">OQ287_06410</name>
</gene>
<evidence type="ECO:0000259" key="7">
    <source>
        <dbReference type="PROSITE" id="PS51371"/>
    </source>
</evidence>
<keyword evidence="9" id="KW-1185">Reference proteome</keyword>
<evidence type="ECO:0000313" key="8">
    <source>
        <dbReference type="EMBL" id="MCX2523863.1"/>
    </source>
</evidence>
<feature type="domain" description="CBS" evidence="7">
    <location>
        <begin position="71"/>
        <end position="133"/>
    </location>
</feature>
<dbReference type="PANTHER" id="PTHR22777:SF27">
    <property type="entry name" value="MAGNESIUM AND COBALT EFFLUX PROTEIN CORC"/>
    <property type="match status" value="1"/>
</dbReference>
<dbReference type="PANTHER" id="PTHR22777">
    <property type="entry name" value="HEMOLYSIN-RELATED"/>
    <property type="match status" value="1"/>
</dbReference>
<dbReference type="InterPro" id="IPR005170">
    <property type="entry name" value="Transptr-assoc_dom"/>
</dbReference>
<evidence type="ECO:0000256" key="5">
    <source>
        <dbReference type="ARBA" id="ARBA00040729"/>
    </source>
</evidence>
<keyword evidence="2" id="KW-0677">Repeat</keyword>
<dbReference type="GO" id="GO:0005886">
    <property type="term" value="C:plasma membrane"/>
    <property type="evidence" value="ECO:0007669"/>
    <property type="project" value="TreeGrafter"/>
</dbReference>
<dbReference type="EMBL" id="JAPIVE010000001">
    <property type="protein sequence ID" value="MCX2523863.1"/>
    <property type="molecule type" value="Genomic_DNA"/>
</dbReference>
<dbReference type="InterPro" id="IPR000644">
    <property type="entry name" value="CBS_dom"/>
</dbReference>
<reference evidence="8" key="1">
    <citation type="submission" date="2022-11" db="EMBL/GenBank/DDBJ databases">
        <title>Larsenimonas rhizosphaerae sp. nov., isolated from a tidal mudflat.</title>
        <authorList>
            <person name="Lee S.D."/>
            <person name="Kim I.S."/>
        </authorList>
    </citation>
    <scope>NUCLEOTIDE SEQUENCE</scope>
    <source>
        <strain evidence="8">GH2-1</strain>
    </source>
</reference>
<proteinExistence type="inferred from homology"/>